<comment type="caution">
    <text evidence="4">The sequence shown here is derived from an EMBL/GenBank/DDBJ whole genome shotgun (WGS) entry which is preliminary data.</text>
</comment>
<protein>
    <recommendedName>
        <fullName evidence="6">Transposase</fullName>
    </recommendedName>
</protein>
<dbReference type="AlphaFoldDB" id="A0A919MWG9"/>
<evidence type="ECO:0000259" key="2">
    <source>
        <dbReference type="Pfam" id="PF01548"/>
    </source>
</evidence>
<evidence type="ECO:0008006" key="6">
    <source>
        <dbReference type="Google" id="ProtNLM"/>
    </source>
</evidence>
<dbReference type="Pfam" id="PF02371">
    <property type="entry name" value="Transposase_20"/>
    <property type="match status" value="1"/>
</dbReference>
<dbReference type="Proteomes" id="UP000636960">
    <property type="component" value="Unassembled WGS sequence"/>
</dbReference>
<evidence type="ECO:0000259" key="3">
    <source>
        <dbReference type="Pfam" id="PF02371"/>
    </source>
</evidence>
<organism evidence="4 5">
    <name type="scientific">Paractinoplanes rishiriensis</name>
    <dbReference type="NCBI Taxonomy" id="1050105"/>
    <lineage>
        <taxon>Bacteria</taxon>
        <taxon>Bacillati</taxon>
        <taxon>Actinomycetota</taxon>
        <taxon>Actinomycetes</taxon>
        <taxon>Micromonosporales</taxon>
        <taxon>Micromonosporaceae</taxon>
        <taxon>Paractinoplanes</taxon>
    </lineage>
</organism>
<dbReference type="Pfam" id="PF01548">
    <property type="entry name" value="DEDD_Tnp_IS110"/>
    <property type="match status" value="1"/>
</dbReference>
<dbReference type="InterPro" id="IPR003346">
    <property type="entry name" value="Transposase_20"/>
</dbReference>
<name>A0A919MWG9_9ACTN</name>
<dbReference type="PANTHER" id="PTHR33055">
    <property type="entry name" value="TRANSPOSASE FOR INSERTION SEQUENCE ELEMENT IS1111A"/>
    <property type="match status" value="1"/>
</dbReference>
<reference evidence="4" key="1">
    <citation type="submission" date="2021-01" db="EMBL/GenBank/DDBJ databases">
        <title>Whole genome shotgun sequence of Actinoplanes rishiriensis NBRC 108556.</title>
        <authorList>
            <person name="Komaki H."/>
            <person name="Tamura T."/>
        </authorList>
    </citation>
    <scope>NUCLEOTIDE SEQUENCE</scope>
    <source>
        <strain evidence="4">NBRC 108556</strain>
    </source>
</reference>
<dbReference type="RefSeq" id="WP_239162640.1">
    <property type="nucleotide sequence ID" value="NZ_BOMV01000016.1"/>
</dbReference>
<keyword evidence="5" id="KW-1185">Reference proteome</keyword>
<dbReference type="PANTHER" id="PTHR33055:SF16">
    <property type="entry name" value="TRANSPOSASE FOR INSERTION SEQUENCE ELEMENT IS1547"/>
    <property type="match status" value="1"/>
</dbReference>
<accession>A0A919MWG9</accession>
<evidence type="ECO:0000313" key="4">
    <source>
        <dbReference type="EMBL" id="GIE94655.1"/>
    </source>
</evidence>
<dbReference type="InterPro" id="IPR047650">
    <property type="entry name" value="Transpos_IS110"/>
</dbReference>
<dbReference type="GO" id="GO:0006313">
    <property type="term" value="P:DNA transposition"/>
    <property type="evidence" value="ECO:0007669"/>
    <property type="project" value="InterPro"/>
</dbReference>
<dbReference type="GO" id="GO:0004803">
    <property type="term" value="F:transposase activity"/>
    <property type="evidence" value="ECO:0007669"/>
    <property type="project" value="InterPro"/>
</dbReference>
<sequence>MNTPAEWAVEGCSGIGRHVAQRLLADGGTVVDVPAKLSARARVFSTGQGRKTDPVDAHSVAVVALRTPDLRQVVIDDTTVALRLLVDRRDQLGRSRTEIVFRLHHLLLELVPGGAMKFLSAQQARALLNTVRPRDVVGKTRRWLASELIHELVTIDKKIKVANQELTELVSATGSRLQQLHGIGQSGAARLIGDIADISRFTSRAHFASWNGTAPIDASSGDQNRHRLSRAGNRRINSGSAHHGSRPALQRHRRPPLLPVQTRPGQNHDGSHARPGTAAFRRRLPADDR</sequence>
<feature type="region of interest" description="Disordered" evidence="1">
    <location>
        <begin position="212"/>
        <end position="289"/>
    </location>
</feature>
<feature type="compositionally biased region" description="Basic residues" evidence="1">
    <location>
        <begin position="243"/>
        <end position="255"/>
    </location>
</feature>
<feature type="domain" description="Transposase IS116/IS110/IS902 C-terminal" evidence="3">
    <location>
        <begin position="175"/>
        <end position="238"/>
    </location>
</feature>
<dbReference type="EMBL" id="BOMV01000016">
    <property type="protein sequence ID" value="GIE94655.1"/>
    <property type="molecule type" value="Genomic_DNA"/>
</dbReference>
<feature type="domain" description="Transposase IS110-like N-terminal" evidence="2">
    <location>
        <begin position="4"/>
        <end position="112"/>
    </location>
</feature>
<evidence type="ECO:0000256" key="1">
    <source>
        <dbReference type="SAM" id="MobiDB-lite"/>
    </source>
</evidence>
<dbReference type="GO" id="GO:0003677">
    <property type="term" value="F:DNA binding"/>
    <property type="evidence" value="ECO:0007669"/>
    <property type="project" value="InterPro"/>
</dbReference>
<dbReference type="InterPro" id="IPR002525">
    <property type="entry name" value="Transp_IS110-like_N"/>
</dbReference>
<gene>
    <name evidence="4" type="ORF">Ari01nite_21200</name>
</gene>
<evidence type="ECO:0000313" key="5">
    <source>
        <dbReference type="Proteomes" id="UP000636960"/>
    </source>
</evidence>
<proteinExistence type="predicted"/>